<dbReference type="Pfam" id="PF24526">
    <property type="entry name" value="ABCA12_C"/>
    <property type="match status" value="1"/>
</dbReference>
<dbReference type="GeneID" id="9616532"/>
<dbReference type="PROSITE" id="PS00211">
    <property type="entry name" value="ABC_TRANSPORTER_1"/>
    <property type="match status" value="1"/>
</dbReference>
<organism evidence="12">
    <name type="scientific">Volvox carteri f. nagariensis</name>
    <dbReference type="NCBI Taxonomy" id="3068"/>
    <lineage>
        <taxon>Eukaryota</taxon>
        <taxon>Viridiplantae</taxon>
        <taxon>Chlorophyta</taxon>
        <taxon>core chlorophytes</taxon>
        <taxon>Chlorophyceae</taxon>
        <taxon>CS clade</taxon>
        <taxon>Chlamydomonadales</taxon>
        <taxon>Volvocaceae</taxon>
        <taxon>Volvox</taxon>
    </lineage>
</organism>
<dbReference type="GO" id="GO:0140359">
    <property type="term" value="F:ABC-type transporter activity"/>
    <property type="evidence" value="ECO:0007669"/>
    <property type="project" value="InterPro"/>
</dbReference>
<keyword evidence="4 9" id="KW-0812">Transmembrane</keyword>
<evidence type="ECO:0000256" key="4">
    <source>
        <dbReference type="ARBA" id="ARBA00022692"/>
    </source>
</evidence>
<keyword evidence="3" id="KW-0813">Transport</keyword>
<keyword evidence="7 9" id="KW-1133">Transmembrane helix</keyword>
<evidence type="ECO:0000256" key="5">
    <source>
        <dbReference type="ARBA" id="ARBA00022741"/>
    </source>
</evidence>
<dbReference type="FunFam" id="3.40.50.300:FF:000665">
    <property type="entry name" value="ABC transporter A family member 2"/>
    <property type="match status" value="1"/>
</dbReference>
<dbReference type="EMBL" id="GL378359">
    <property type="protein sequence ID" value="EFJ45135.1"/>
    <property type="molecule type" value="Genomic_DNA"/>
</dbReference>
<keyword evidence="5" id="KW-0547">Nucleotide-binding</keyword>
<feature type="transmembrane region" description="Helical" evidence="9">
    <location>
        <begin position="203"/>
        <end position="223"/>
    </location>
</feature>
<evidence type="ECO:0000256" key="6">
    <source>
        <dbReference type="ARBA" id="ARBA00022840"/>
    </source>
</evidence>
<dbReference type="SMART" id="SM00382">
    <property type="entry name" value="AAA"/>
    <property type="match status" value="1"/>
</dbReference>
<dbReference type="GO" id="GO:0005319">
    <property type="term" value="F:lipid transporter activity"/>
    <property type="evidence" value="ECO:0007669"/>
    <property type="project" value="TreeGrafter"/>
</dbReference>
<dbReference type="KEGG" id="vcn:VOLCADRAFT_64058"/>
<name>D8U509_VOLCA</name>
<evidence type="ECO:0000256" key="8">
    <source>
        <dbReference type="ARBA" id="ARBA00023136"/>
    </source>
</evidence>
<comment type="similarity">
    <text evidence="2">Belongs to the ABC transporter superfamily. ABCA family. CPR flippase (TC 3.A.1.211) subfamily.</text>
</comment>
<dbReference type="SUPFAM" id="SSF52540">
    <property type="entry name" value="P-loop containing nucleoside triphosphate hydrolases"/>
    <property type="match status" value="1"/>
</dbReference>
<dbReference type="GO" id="GO:0016020">
    <property type="term" value="C:membrane"/>
    <property type="evidence" value="ECO:0007669"/>
    <property type="project" value="UniProtKB-SubCell"/>
</dbReference>
<dbReference type="Pfam" id="PF12698">
    <property type="entry name" value="ABC2_membrane_3"/>
    <property type="match status" value="1"/>
</dbReference>
<evidence type="ECO:0000256" key="9">
    <source>
        <dbReference type="SAM" id="Phobius"/>
    </source>
</evidence>
<dbReference type="InterPro" id="IPR026082">
    <property type="entry name" value="ABCA"/>
</dbReference>
<dbReference type="PROSITE" id="PS50893">
    <property type="entry name" value="ABC_TRANSPORTER_2"/>
    <property type="match status" value="1"/>
</dbReference>
<dbReference type="FunCoup" id="D8U509">
    <property type="interactions" value="5"/>
</dbReference>
<accession>D8U509</accession>
<evidence type="ECO:0000259" key="10">
    <source>
        <dbReference type="PROSITE" id="PS50893"/>
    </source>
</evidence>
<dbReference type="OrthoDB" id="8061355at2759"/>
<dbReference type="InterPro" id="IPR027417">
    <property type="entry name" value="P-loop_NTPase"/>
</dbReference>
<evidence type="ECO:0000256" key="7">
    <source>
        <dbReference type="ARBA" id="ARBA00022989"/>
    </source>
</evidence>
<dbReference type="RefSeq" id="XP_002953811.1">
    <property type="nucleotide sequence ID" value="XM_002953765.1"/>
</dbReference>
<comment type="subcellular location">
    <subcellularLocation>
        <location evidence="1">Membrane</location>
        <topology evidence="1">Multi-pass membrane protein</topology>
    </subcellularLocation>
</comment>
<dbReference type="Proteomes" id="UP000001058">
    <property type="component" value="Unassembled WGS sequence"/>
</dbReference>
<dbReference type="InParanoid" id="D8U509"/>
<keyword evidence="8 9" id="KW-0472">Membrane</keyword>
<protein>
    <recommendedName>
        <fullName evidence="10">ABC transporter domain-containing protein</fullName>
    </recommendedName>
</protein>
<feature type="transmembrane region" description="Helical" evidence="9">
    <location>
        <begin position="100"/>
        <end position="121"/>
    </location>
</feature>
<evidence type="ECO:0000256" key="2">
    <source>
        <dbReference type="ARBA" id="ARBA00008526"/>
    </source>
</evidence>
<feature type="transmembrane region" description="Helical" evidence="9">
    <location>
        <begin position="127"/>
        <end position="146"/>
    </location>
</feature>
<dbReference type="PANTHER" id="PTHR19229:SF154">
    <property type="entry name" value="ABC TRANSPORTER A FAMILY MEMBER 3-RELATED"/>
    <property type="match status" value="1"/>
</dbReference>
<evidence type="ECO:0000313" key="12">
    <source>
        <dbReference type="Proteomes" id="UP000001058"/>
    </source>
</evidence>
<dbReference type="eggNOG" id="KOG0059">
    <property type="taxonomic scope" value="Eukaryota"/>
</dbReference>
<proteinExistence type="inferred from homology"/>
<reference evidence="11 12" key="1">
    <citation type="journal article" date="2010" name="Science">
        <title>Genomic analysis of organismal complexity in the multicellular green alga Volvox carteri.</title>
        <authorList>
            <person name="Prochnik S.E."/>
            <person name="Umen J."/>
            <person name="Nedelcu A.M."/>
            <person name="Hallmann A."/>
            <person name="Miller S.M."/>
            <person name="Nishii I."/>
            <person name="Ferris P."/>
            <person name="Kuo A."/>
            <person name="Mitros T."/>
            <person name="Fritz-Laylin L.K."/>
            <person name="Hellsten U."/>
            <person name="Chapman J."/>
            <person name="Simakov O."/>
            <person name="Rensing S.A."/>
            <person name="Terry A."/>
            <person name="Pangilinan J."/>
            <person name="Kapitonov V."/>
            <person name="Jurka J."/>
            <person name="Salamov A."/>
            <person name="Shapiro H."/>
            <person name="Schmutz J."/>
            <person name="Grimwood J."/>
            <person name="Lindquist E."/>
            <person name="Lucas S."/>
            <person name="Grigoriev I.V."/>
            <person name="Schmitt R."/>
            <person name="Kirk D."/>
            <person name="Rokhsar D.S."/>
        </authorList>
    </citation>
    <scope>NUCLEOTIDE SEQUENCE [LARGE SCALE GENOMIC DNA]</scope>
    <source>
        <strain evidence="12">f. Nagariensis / Eve</strain>
    </source>
</reference>
<feature type="domain" description="ABC transporter" evidence="10">
    <location>
        <begin position="289"/>
        <end position="544"/>
    </location>
</feature>
<dbReference type="GO" id="GO:0016887">
    <property type="term" value="F:ATP hydrolysis activity"/>
    <property type="evidence" value="ECO:0007669"/>
    <property type="project" value="InterPro"/>
</dbReference>
<feature type="transmembrane region" description="Helical" evidence="9">
    <location>
        <begin position="65"/>
        <end position="88"/>
    </location>
</feature>
<dbReference type="Pfam" id="PF00005">
    <property type="entry name" value="ABC_tran"/>
    <property type="match status" value="1"/>
</dbReference>
<dbReference type="CDD" id="cd03263">
    <property type="entry name" value="ABC_subfamily_A"/>
    <property type="match status" value="1"/>
</dbReference>
<evidence type="ECO:0000256" key="1">
    <source>
        <dbReference type="ARBA" id="ARBA00004141"/>
    </source>
</evidence>
<dbReference type="PANTHER" id="PTHR19229">
    <property type="entry name" value="ATP-BINDING CASSETTE TRANSPORTER SUBFAMILY A ABCA"/>
    <property type="match status" value="1"/>
</dbReference>
<dbReference type="InterPro" id="IPR017871">
    <property type="entry name" value="ABC_transporter-like_CS"/>
</dbReference>
<dbReference type="InterPro" id="IPR003593">
    <property type="entry name" value="AAA+_ATPase"/>
</dbReference>
<dbReference type="AlphaFoldDB" id="D8U509"/>
<gene>
    <name evidence="11" type="ORF">VOLCADRAFT_64058</name>
</gene>
<dbReference type="Gene3D" id="3.40.50.300">
    <property type="entry name" value="P-loop containing nucleotide triphosphate hydrolases"/>
    <property type="match status" value="1"/>
</dbReference>
<dbReference type="InterPro" id="IPR013525">
    <property type="entry name" value="ABC2_TM"/>
</dbReference>
<keyword evidence="12" id="KW-1185">Reference proteome</keyword>
<evidence type="ECO:0000313" key="11">
    <source>
        <dbReference type="EMBL" id="EFJ45135.1"/>
    </source>
</evidence>
<evidence type="ECO:0000256" key="3">
    <source>
        <dbReference type="ARBA" id="ARBA00022448"/>
    </source>
</evidence>
<dbReference type="GO" id="GO:0005524">
    <property type="term" value="F:ATP binding"/>
    <property type="evidence" value="ECO:0007669"/>
    <property type="project" value="UniProtKB-KW"/>
</dbReference>
<sequence length="629" mass="69169">MSFPKLALQLKLDFSVILGPLFYTWVVQMLLPSLLQQLVYEKEKRLRMIMKMHGLGDGAYWLVTYLWYLMVYIVYMVFFVVFGTLIRLKVFTTTPFSIQAVLFFIFGNNMLAFVFMISSFFSSSRTATVVAVLYIFASGLIGELLLRSLMQQDKSYMLVVQLVPGFALYRGLFEFSEYSTRAVFATFPGLKWSNLRDPGNGMLSVWVSLLAEWPLFIALGWYFEQAAGSVDTLTYACAPAESSSDDCGSGAANGGGGVAIGLKIQAYDVAAEADRVAAMDEQQLLNTPIVVRGLAKTFSNARAGLGRDAGAGWLAGCCGGRQRGRVAVRSLTLAIERGECFGLLGPNGAGKTTTINMLTGFLEPSAGDALVEGRSIRTRMTDIYRMMGVCPQENLLWEQLTGEEHLMFYGRIKGLTGKELTAAVEAAIKSVKLHVNNAGKRRVGAYSGGMKRRLSVAISFMGNPQVVYLDEPSTGLDPASRRALWDVVREHKAGRAIILTTHSMEEAEILCDRLGIFVDGQLVCIGNPREITSRYADYLVFTITVGPGHEDAVRALVARMSPSARVTYSLGGTFKYELPAEEVSFSAVFREVAAAKAEMQVLDWGVTNATLEEVFIKFARQIGVETRDQ</sequence>
<dbReference type="InterPro" id="IPR003439">
    <property type="entry name" value="ABC_transporter-like_ATP-bd"/>
</dbReference>
<keyword evidence="6" id="KW-0067">ATP-binding</keyword>